<evidence type="ECO:0000259" key="7">
    <source>
        <dbReference type="Pfam" id="PF19037"/>
    </source>
</evidence>
<dbReference type="PANTHER" id="PTHR13027">
    <property type="entry name" value="SAND PROTEIN-RELATED"/>
    <property type="match status" value="1"/>
</dbReference>
<evidence type="ECO:0000256" key="1">
    <source>
        <dbReference type="ARBA" id="ARBA00004380"/>
    </source>
</evidence>
<gene>
    <name evidence="9" type="ORF">BS50DRAFT_501750</name>
</gene>
<dbReference type="EMBL" id="KZ678141">
    <property type="protein sequence ID" value="PSN62372.1"/>
    <property type="molecule type" value="Genomic_DNA"/>
</dbReference>
<evidence type="ECO:0000256" key="3">
    <source>
        <dbReference type="ARBA" id="ARBA00043892"/>
    </source>
</evidence>
<keyword evidence="4" id="KW-0072">Autophagy</keyword>
<feature type="domain" description="FUZ/MON1/HPS1 first Longin" evidence="6">
    <location>
        <begin position="242"/>
        <end position="364"/>
    </location>
</feature>
<feature type="compositionally biased region" description="Low complexity" evidence="5">
    <location>
        <begin position="13"/>
        <end position="28"/>
    </location>
</feature>
<reference evidence="9 10" key="1">
    <citation type="journal article" date="2018" name="Front. Microbiol.">
        <title>Genome-Wide Analysis of Corynespora cassiicola Leaf Fall Disease Putative Effectors.</title>
        <authorList>
            <person name="Lopez D."/>
            <person name="Ribeiro S."/>
            <person name="Label P."/>
            <person name="Fumanal B."/>
            <person name="Venisse J.S."/>
            <person name="Kohler A."/>
            <person name="de Oliveira R.R."/>
            <person name="Labutti K."/>
            <person name="Lipzen A."/>
            <person name="Lail K."/>
            <person name="Bauer D."/>
            <person name="Ohm R.A."/>
            <person name="Barry K.W."/>
            <person name="Spatafora J."/>
            <person name="Grigoriev I.V."/>
            <person name="Martin F.M."/>
            <person name="Pujade-Renaud V."/>
        </authorList>
    </citation>
    <scope>NUCLEOTIDE SEQUENCE [LARGE SCALE GENOMIC DNA]</scope>
    <source>
        <strain evidence="9 10">Philippines</strain>
    </source>
</reference>
<evidence type="ECO:0000313" key="10">
    <source>
        <dbReference type="Proteomes" id="UP000240883"/>
    </source>
</evidence>
<sequence length="662" mass="73129">MAETGKDESQTPATAENEANEANETNAAPSTSAPKQNDSVEQQHDFTNPTINVIQSASRRTSNSGVSSASREGTPPPLPPRPKNLGLLDSRPSTAHSTAPARPQLVSKATTQLSYTDTQAYSSDSRDQSPSSAAPRSRTYFGLNLNRNPSDADDSASVRSYAPTIEGGADVESMMGDVIGEDEKTLLRSLGHRFDDQESEAMFPPDPDFELAFSREFDEIEDMSMDGSNEEAVMLQWRAKLKHFLILSSAGKPIYSRHGDDQLVTNYIGVVQTIISFYQSTNDTLRGFTAGDVRFVVMSKGPLNLVAITRLPESDSQLRSQLDGLYMQILSTLTLPSMERMFAARANYDLRRPLQGTETLLSALADGFTRGSPSTLLSALECLKLRKSHRQVINNTLLKSRSENLLYGLIVASGKLVSVVRPKKHSLHPGDLHLIFNMLFEAGSVKAGGGENWIPLCLPGFNNTGYLYMYVSFLNLEHPGEQIQERPKSRDSGDDEVAILLISANKEGFFELRGMRDDLVDQLQKNGSIELIRTAVRAGRPRCTDVVPGSPLRHFLYKSRGNVQFTMPSFEPYFRDPVQRRRLLSLYGDLHAQIHAKPTSLKVHHEMAAQNISLAWCTPLFELYCVAPATTSRAAVAQAANKVVQWVRREEERVFIIGGAVF</sequence>
<dbReference type="AlphaFoldDB" id="A0A2T2NA98"/>
<evidence type="ECO:0000259" key="8">
    <source>
        <dbReference type="Pfam" id="PF19038"/>
    </source>
</evidence>
<dbReference type="GO" id="GO:0016192">
    <property type="term" value="P:vesicle-mediated transport"/>
    <property type="evidence" value="ECO:0007669"/>
    <property type="project" value="InterPro"/>
</dbReference>
<organism evidence="9 10">
    <name type="scientific">Corynespora cassiicola Philippines</name>
    <dbReference type="NCBI Taxonomy" id="1448308"/>
    <lineage>
        <taxon>Eukaryota</taxon>
        <taxon>Fungi</taxon>
        <taxon>Dikarya</taxon>
        <taxon>Ascomycota</taxon>
        <taxon>Pezizomycotina</taxon>
        <taxon>Dothideomycetes</taxon>
        <taxon>Pleosporomycetidae</taxon>
        <taxon>Pleosporales</taxon>
        <taxon>Corynesporascaceae</taxon>
        <taxon>Corynespora</taxon>
    </lineage>
</organism>
<evidence type="ECO:0000256" key="2">
    <source>
        <dbReference type="ARBA" id="ARBA00018132"/>
    </source>
</evidence>
<proteinExistence type="inferred from homology"/>
<feature type="domain" description="FUZ/MON1/HPS1 second Longin" evidence="7">
    <location>
        <begin position="404"/>
        <end position="519"/>
    </location>
</feature>
<dbReference type="Proteomes" id="UP000240883">
    <property type="component" value="Unassembled WGS sequence"/>
</dbReference>
<dbReference type="PANTHER" id="PTHR13027:SF7">
    <property type="entry name" value="VACUOLAR FUSION PROTEIN MON1 HOMOLOG"/>
    <property type="match status" value="1"/>
</dbReference>
<keyword evidence="10" id="KW-1185">Reference proteome</keyword>
<dbReference type="GO" id="GO:0032585">
    <property type="term" value="C:multivesicular body membrane"/>
    <property type="evidence" value="ECO:0007669"/>
    <property type="project" value="UniProtKB-SubCell"/>
</dbReference>
<dbReference type="GO" id="GO:0000329">
    <property type="term" value="C:fungal-type vacuole membrane"/>
    <property type="evidence" value="ECO:0007669"/>
    <property type="project" value="TreeGrafter"/>
</dbReference>
<dbReference type="STRING" id="1448308.A0A2T2NA98"/>
<evidence type="ECO:0000313" key="9">
    <source>
        <dbReference type="EMBL" id="PSN62372.1"/>
    </source>
</evidence>
<dbReference type="InterPro" id="IPR004353">
    <property type="entry name" value="Mon1"/>
</dbReference>
<feature type="compositionally biased region" description="Polar residues" evidence="5">
    <location>
        <begin position="29"/>
        <end position="71"/>
    </location>
</feature>
<dbReference type="GO" id="GO:0035658">
    <property type="term" value="C:Mon1-Ccz1 complex"/>
    <property type="evidence" value="ECO:0007669"/>
    <property type="project" value="TreeGrafter"/>
</dbReference>
<dbReference type="InterPro" id="IPR043972">
    <property type="entry name" value="FUZ/MON1/HPS1_longin_1"/>
</dbReference>
<comment type="function">
    <text evidence="3">In complex with CCZ1, is required for multiple vacuole delivery pathways including the cytoplasm to vacuole transport (Cvt), autophagy, pexophagy and endocytosis. The MON1-CCZ1 complex acts at the fusion of vesicles with the vacuole, through its regulation of the SNARE complex during the coordinated priming and docking stages of fusion, and particularly at the stage of tethering/docking.</text>
</comment>
<dbReference type="GO" id="GO:0006914">
    <property type="term" value="P:autophagy"/>
    <property type="evidence" value="ECO:0007669"/>
    <property type="project" value="UniProtKB-UniRule"/>
</dbReference>
<accession>A0A2T2NA98</accession>
<dbReference type="InterPro" id="IPR043970">
    <property type="entry name" value="FUZ/MON1/HPS1_longin_3"/>
</dbReference>
<feature type="compositionally biased region" description="Polar residues" evidence="5">
    <location>
        <begin position="107"/>
        <end position="121"/>
    </location>
</feature>
<evidence type="ECO:0000256" key="4">
    <source>
        <dbReference type="RuleBase" id="RU367048"/>
    </source>
</evidence>
<keyword evidence="4" id="KW-0967">Endosome</keyword>
<feature type="domain" description="FUZ/MON1/HPS1 third Longin" evidence="8">
    <location>
        <begin position="552"/>
        <end position="651"/>
    </location>
</feature>
<name>A0A2T2NA98_CORCC</name>
<dbReference type="Pfam" id="PF19037">
    <property type="entry name" value="Fuz_longin_2"/>
    <property type="match status" value="1"/>
</dbReference>
<comment type="similarity">
    <text evidence="4">Belongs to the MON1/SAND family.</text>
</comment>
<comment type="function">
    <text evidence="4">Required for multiple vacuole delivery pathways including the cytoplasm to vacuole transport (Cvt), autophagy, pexophagy and endocytosis.</text>
</comment>
<keyword evidence="4" id="KW-0653">Protein transport</keyword>
<keyword evidence="4" id="KW-0813">Transport</keyword>
<dbReference type="OrthoDB" id="272411at2759"/>
<protein>
    <recommendedName>
        <fullName evidence="2 4">Vacuolar fusion protein MON1</fullName>
    </recommendedName>
</protein>
<dbReference type="Pfam" id="PF19036">
    <property type="entry name" value="Fuz_longin_1"/>
    <property type="match status" value="1"/>
</dbReference>
<comment type="subcellular location">
    <subcellularLocation>
        <location evidence="4">Endosome</location>
        <location evidence="4">Multivesicular body membrane</location>
        <topology evidence="4">Peripheral membrane protein</topology>
    </subcellularLocation>
    <subcellularLocation>
        <location evidence="1 4">Prevacuolar compartment membrane</location>
        <topology evidence="1 4">Peripheral membrane protein</topology>
    </subcellularLocation>
    <subcellularLocation>
        <location evidence="4">Vacuole membrane</location>
        <topology evidence="4">Peripheral membrane protein</topology>
    </subcellularLocation>
</comment>
<feature type="compositionally biased region" description="Low complexity" evidence="5">
    <location>
        <begin position="128"/>
        <end position="137"/>
    </location>
</feature>
<dbReference type="GO" id="GO:0006623">
    <property type="term" value="P:protein targeting to vacuole"/>
    <property type="evidence" value="ECO:0007669"/>
    <property type="project" value="UniProtKB-UniRule"/>
</dbReference>
<evidence type="ECO:0000259" key="6">
    <source>
        <dbReference type="Pfam" id="PF19036"/>
    </source>
</evidence>
<feature type="region of interest" description="Disordered" evidence="5">
    <location>
        <begin position="1"/>
        <end position="159"/>
    </location>
</feature>
<keyword evidence="4" id="KW-0926">Vacuole</keyword>
<dbReference type="PRINTS" id="PR01546">
    <property type="entry name" value="YEAST73DUF"/>
</dbReference>
<dbReference type="Pfam" id="PF19038">
    <property type="entry name" value="Fuz_longin_3"/>
    <property type="match status" value="1"/>
</dbReference>
<keyword evidence="4" id="KW-0472">Membrane</keyword>
<evidence type="ECO:0000256" key="5">
    <source>
        <dbReference type="SAM" id="MobiDB-lite"/>
    </source>
</evidence>
<dbReference type="InterPro" id="IPR043971">
    <property type="entry name" value="FUZ/MON1/HPS1_longin_2"/>
</dbReference>